<evidence type="ECO:0008006" key="3">
    <source>
        <dbReference type="Google" id="ProtNLM"/>
    </source>
</evidence>
<dbReference type="Proteomes" id="UP000237105">
    <property type="component" value="Unassembled WGS sequence"/>
</dbReference>
<protein>
    <recommendedName>
        <fullName evidence="3">LRR domain containing protein</fullName>
    </recommendedName>
</protein>
<gene>
    <name evidence="1" type="ORF">PanWU01x14_165000</name>
</gene>
<dbReference type="OrthoDB" id="1166583at2759"/>
<dbReference type="AlphaFoldDB" id="A0A2P5CC24"/>
<dbReference type="EMBL" id="JXTB01000147">
    <property type="protein sequence ID" value="PON58610.1"/>
    <property type="molecule type" value="Genomic_DNA"/>
</dbReference>
<sequence length="114" mass="12789">MFPRQRSVPLNPTVQNPSIIQQSLYHAALFTHPNPFATLRESLPLEERPIETALDGQIDYASARTLTLDGAVKCVQGRLTPPSLLEKFENLQHLSIANIRVSSLELFPRGGWRV</sequence>
<keyword evidence="2" id="KW-1185">Reference proteome</keyword>
<reference evidence="2" key="1">
    <citation type="submission" date="2016-06" db="EMBL/GenBank/DDBJ databases">
        <title>Parallel loss of symbiosis genes in relatives of nitrogen-fixing non-legume Parasponia.</title>
        <authorList>
            <person name="Van Velzen R."/>
            <person name="Holmer R."/>
            <person name="Bu F."/>
            <person name="Rutten L."/>
            <person name="Van Zeijl A."/>
            <person name="Liu W."/>
            <person name="Santuari L."/>
            <person name="Cao Q."/>
            <person name="Sharma T."/>
            <person name="Shen D."/>
            <person name="Roswanjaya Y."/>
            <person name="Wardhani T."/>
            <person name="Kalhor M.S."/>
            <person name="Jansen J."/>
            <person name="Van den Hoogen J."/>
            <person name="Gungor B."/>
            <person name="Hartog M."/>
            <person name="Hontelez J."/>
            <person name="Verver J."/>
            <person name="Yang W.-C."/>
            <person name="Schijlen E."/>
            <person name="Repin R."/>
            <person name="Schilthuizen M."/>
            <person name="Schranz E."/>
            <person name="Heidstra R."/>
            <person name="Miyata K."/>
            <person name="Fedorova E."/>
            <person name="Kohlen W."/>
            <person name="Bisseling T."/>
            <person name="Smit S."/>
            <person name="Geurts R."/>
        </authorList>
    </citation>
    <scope>NUCLEOTIDE SEQUENCE [LARGE SCALE GENOMIC DNA]</scope>
    <source>
        <strain evidence="2">cv. WU1-14</strain>
    </source>
</reference>
<accession>A0A2P5CC24</accession>
<dbReference type="STRING" id="3476.A0A2P5CC24"/>
<evidence type="ECO:0000313" key="1">
    <source>
        <dbReference type="EMBL" id="PON58610.1"/>
    </source>
</evidence>
<proteinExistence type="predicted"/>
<organism evidence="1 2">
    <name type="scientific">Parasponia andersonii</name>
    <name type="common">Sponia andersonii</name>
    <dbReference type="NCBI Taxonomy" id="3476"/>
    <lineage>
        <taxon>Eukaryota</taxon>
        <taxon>Viridiplantae</taxon>
        <taxon>Streptophyta</taxon>
        <taxon>Embryophyta</taxon>
        <taxon>Tracheophyta</taxon>
        <taxon>Spermatophyta</taxon>
        <taxon>Magnoliopsida</taxon>
        <taxon>eudicotyledons</taxon>
        <taxon>Gunneridae</taxon>
        <taxon>Pentapetalae</taxon>
        <taxon>rosids</taxon>
        <taxon>fabids</taxon>
        <taxon>Rosales</taxon>
        <taxon>Cannabaceae</taxon>
        <taxon>Parasponia</taxon>
    </lineage>
</organism>
<name>A0A2P5CC24_PARAD</name>
<comment type="caution">
    <text evidence="1">The sequence shown here is derived from an EMBL/GenBank/DDBJ whole genome shotgun (WGS) entry which is preliminary data.</text>
</comment>
<evidence type="ECO:0000313" key="2">
    <source>
        <dbReference type="Proteomes" id="UP000237105"/>
    </source>
</evidence>